<protein>
    <submittedName>
        <fullName evidence="5">Uncharacterized protein</fullName>
    </submittedName>
</protein>
<comment type="caution">
    <text evidence="5">The sequence shown here is derived from an EMBL/GenBank/DDBJ whole genome shotgun (WGS) entry which is preliminary data.</text>
</comment>
<keyword evidence="1" id="KW-0479">Metal-binding</keyword>
<dbReference type="PANTHER" id="PTHR42683">
    <property type="entry name" value="ALDEHYDE REDUCTASE"/>
    <property type="match status" value="1"/>
</dbReference>
<organism evidence="5 6">
    <name type="scientific">Nepenthes gracilis</name>
    <name type="common">Slender pitcher plant</name>
    <dbReference type="NCBI Taxonomy" id="150966"/>
    <lineage>
        <taxon>Eukaryota</taxon>
        <taxon>Viridiplantae</taxon>
        <taxon>Streptophyta</taxon>
        <taxon>Embryophyta</taxon>
        <taxon>Tracheophyta</taxon>
        <taxon>Spermatophyta</taxon>
        <taxon>Magnoliopsida</taxon>
        <taxon>eudicotyledons</taxon>
        <taxon>Gunneridae</taxon>
        <taxon>Pentapetalae</taxon>
        <taxon>Caryophyllales</taxon>
        <taxon>Nepenthaceae</taxon>
        <taxon>Nepenthes</taxon>
    </lineage>
</organism>
<evidence type="ECO:0000313" key="6">
    <source>
        <dbReference type="Proteomes" id="UP001279734"/>
    </source>
</evidence>
<sequence>MVVGEHFAVKIPDDIPLDTAAPMLCAGISAYSSLRYYALDKSGMHVGVVGLGGLGHFSVKFAKAFGAKQPDGWLMEASGGAGTQKLLGQEPRKQGGKGTEAFDKVAKRKAHGWAMARGRVMLREWPRSHGCADSPRRKQAAEGVCRAKGPRTAGGKWHSGLRTSCSEGPKTGCRRTASRSMRC</sequence>
<dbReference type="GO" id="GO:0016616">
    <property type="term" value="F:oxidoreductase activity, acting on the CH-OH group of donors, NAD or NADP as acceptor"/>
    <property type="evidence" value="ECO:0007669"/>
    <property type="project" value="InterPro"/>
</dbReference>
<evidence type="ECO:0000256" key="1">
    <source>
        <dbReference type="ARBA" id="ARBA00022723"/>
    </source>
</evidence>
<keyword evidence="2" id="KW-0862">Zinc</keyword>
<dbReference type="Gene3D" id="3.90.180.10">
    <property type="entry name" value="Medium-chain alcohol dehydrogenases, catalytic domain"/>
    <property type="match status" value="1"/>
</dbReference>
<evidence type="ECO:0000256" key="2">
    <source>
        <dbReference type="ARBA" id="ARBA00022833"/>
    </source>
</evidence>
<gene>
    <name evidence="5" type="ORF">Nepgr_027123</name>
</gene>
<keyword evidence="3" id="KW-0560">Oxidoreductase</keyword>
<dbReference type="InterPro" id="IPR036291">
    <property type="entry name" value="NAD(P)-bd_dom_sf"/>
</dbReference>
<dbReference type="GO" id="GO:0046872">
    <property type="term" value="F:metal ion binding"/>
    <property type="evidence" value="ECO:0007669"/>
    <property type="project" value="UniProtKB-KW"/>
</dbReference>
<reference evidence="5" key="1">
    <citation type="submission" date="2023-05" db="EMBL/GenBank/DDBJ databases">
        <title>Nepenthes gracilis genome sequencing.</title>
        <authorList>
            <person name="Fukushima K."/>
        </authorList>
    </citation>
    <scope>NUCLEOTIDE SEQUENCE</scope>
    <source>
        <strain evidence="5">SING2019-196</strain>
    </source>
</reference>
<evidence type="ECO:0000256" key="3">
    <source>
        <dbReference type="ARBA" id="ARBA00023002"/>
    </source>
</evidence>
<dbReference type="Proteomes" id="UP001279734">
    <property type="component" value="Unassembled WGS sequence"/>
</dbReference>
<evidence type="ECO:0000256" key="4">
    <source>
        <dbReference type="SAM" id="MobiDB-lite"/>
    </source>
</evidence>
<evidence type="ECO:0000313" key="5">
    <source>
        <dbReference type="EMBL" id="GMH25280.1"/>
    </source>
</evidence>
<dbReference type="InterPro" id="IPR047109">
    <property type="entry name" value="CAD-like"/>
</dbReference>
<dbReference type="EMBL" id="BSYO01000029">
    <property type="protein sequence ID" value="GMH25280.1"/>
    <property type="molecule type" value="Genomic_DNA"/>
</dbReference>
<name>A0AAD3T834_NEPGR</name>
<feature type="compositionally biased region" description="Basic residues" evidence="4">
    <location>
        <begin position="172"/>
        <end position="183"/>
    </location>
</feature>
<feature type="region of interest" description="Disordered" evidence="4">
    <location>
        <begin position="128"/>
        <end position="183"/>
    </location>
</feature>
<dbReference type="AlphaFoldDB" id="A0AAD3T834"/>
<keyword evidence="6" id="KW-1185">Reference proteome</keyword>
<dbReference type="Gene3D" id="3.40.50.720">
    <property type="entry name" value="NAD(P)-binding Rossmann-like Domain"/>
    <property type="match status" value="1"/>
</dbReference>
<proteinExistence type="predicted"/>
<accession>A0AAD3T834</accession>
<dbReference type="SUPFAM" id="SSF51735">
    <property type="entry name" value="NAD(P)-binding Rossmann-fold domains"/>
    <property type="match status" value="1"/>
</dbReference>